<sequence>MTMTEDRLFATIAQPISVMNILLNILLIVVIRLKSGKEMSAYKHILTLQTLLSLGFASLQAVSLPYWISVPGAFVLMPTGILRDTPYGAWVCYVLCGLCGEVNVMLATTFLFNYINMCKPSLKMYLRSTTVILVVAFVHFSLTIIWTVVVEIFCGASDTVYSLAKRTGYGEKYSDNKRSLYGICT</sequence>
<reference evidence="3" key="1">
    <citation type="submission" date="2024-02" db="UniProtKB">
        <authorList>
            <consortium name="WormBaseParasite"/>
        </authorList>
    </citation>
    <scope>IDENTIFICATION</scope>
</reference>
<keyword evidence="1" id="KW-0472">Membrane</keyword>
<dbReference type="Proteomes" id="UP000887575">
    <property type="component" value="Unassembled WGS sequence"/>
</dbReference>
<proteinExistence type="predicted"/>
<evidence type="ECO:0000313" key="3">
    <source>
        <dbReference type="WBParaSite" id="MBELARI_LOCUS11012"/>
    </source>
</evidence>
<dbReference type="Pfam" id="PF10326">
    <property type="entry name" value="7TM_GPCR_Str"/>
    <property type="match status" value="1"/>
</dbReference>
<keyword evidence="2" id="KW-1185">Reference proteome</keyword>
<dbReference type="PANTHER" id="PTHR22943">
    <property type="entry name" value="7-TRANSMEMBRANE DOMAIN RECEPTOR C.ELEGANS"/>
    <property type="match status" value="1"/>
</dbReference>
<dbReference type="WBParaSite" id="MBELARI_LOCUS11012">
    <property type="protein sequence ID" value="MBELARI_LOCUS11012"/>
    <property type="gene ID" value="MBELARI_LOCUS11012"/>
</dbReference>
<keyword evidence="1" id="KW-1133">Transmembrane helix</keyword>
<evidence type="ECO:0000313" key="2">
    <source>
        <dbReference type="Proteomes" id="UP000887575"/>
    </source>
</evidence>
<organism evidence="2 3">
    <name type="scientific">Mesorhabditis belari</name>
    <dbReference type="NCBI Taxonomy" id="2138241"/>
    <lineage>
        <taxon>Eukaryota</taxon>
        <taxon>Metazoa</taxon>
        <taxon>Ecdysozoa</taxon>
        <taxon>Nematoda</taxon>
        <taxon>Chromadorea</taxon>
        <taxon>Rhabditida</taxon>
        <taxon>Rhabditina</taxon>
        <taxon>Rhabditomorpha</taxon>
        <taxon>Rhabditoidea</taxon>
        <taxon>Rhabditidae</taxon>
        <taxon>Mesorhabditinae</taxon>
        <taxon>Mesorhabditis</taxon>
    </lineage>
</organism>
<feature type="transmembrane region" description="Helical" evidence="1">
    <location>
        <begin position="45"/>
        <end position="68"/>
    </location>
</feature>
<evidence type="ECO:0008006" key="4">
    <source>
        <dbReference type="Google" id="ProtNLM"/>
    </source>
</evidence>
<dbReference type="PANTHER" id="PTHR22943:SF248">
    <property type="entry name" value="SEVEN TM RECEPTOR"/>
    <property type="match status" value="1"/>
</dbReference>
<name>A0AAF3EAR2_9BILA</name>
<evidence type="ECO:0000256" key="1">
    <source>
        <dbReference type="SAM" id="Phobius"/>
    </source>
</evidence>
<feature type="transmembrane region" description="Helical" evidence="1">
    <location>
        <begin position="88"/>
        <end position="112"/>
    </location>
</feature>
<dbReference type="InterPro" id="IPR019428">
    <property type="entry name" value="7TM_GPCR_serpentine_rcpt_Str"/>
</dbReference>
<protein>
    <recommendedName>
        <fullName evidence="4">G protein-coupled receptor</fullName>
    </recommendedName>
</protein>
<accession>A0AAF3EAR2</accession>
<feature type="transmembrane region" description="Helical" evidence="1">
    <location>
        <begin position="124"/>
        <end position="149"/>
    </location>
</feature>
<keyword evidence="1" id="KW-0812">Transmembrane</keyword>
<dbReference type="AlphaFoldDB" id="A0AAF3EAR2"/>
<feature type="transmembrane region" description="Helical" evidence="1">
    <location>
        <begin position="12"/>
        <end position="33"/>
    </location>
</feature>